<dbReference type="Pfam" id="PF08817">
    <property type="entry name" value="YukD"/>
    <property type="match status" value="1"/>
</dbReference>
<accession>A0A917AI15</accession>
<dbReference type="EMBL" id="BMFK01000001">
    <property type="protein sequence ID" value="GGE55252.1"/>
    <property type="molecule type" value="Genomic_DNA"/>
</dbReference>
<dbReference type="InterPro" id="IPR029071">
    <property type="entry name" value="Ubiquitin-like_domsf"/>
</dbReference>
<dbReference type="RefSeq" id="WP_188386592.1">
    <property type="nucleotide sequence ID" value="NZ_BMFK01000001.1"/>
</dbReference>
<proteinExistence type="predicted"/>
<comment type="caution">
    <text evidence="1">The sequence shown here is derived from an EMBL/GenBank/DDBJ whole genome shotgun (WGS) entry which is preliminary data.</text>
</comment>
<gene>
    <name evidence="1" type="ORF">GCM10007140_01970</name>
</gene>
<keyword evidence="2" id="KW-1185">Reference proteome</keyword>
<dbReference type="Gene3D" id="3.10.20.90">
    <property type="entry name" value="Phosphatidylinositol 3-kinase Catalytic Subunit, Chain A, domain 1"/>
    <property type="match status" value="1"/>
</dbReference>
<protein>
    <recommendedName>
        <fullName evidence="3">YukD</fullName>
    </recommendedName>
</protein>
<evidence type="ECO:0000313" key="2">
    <source>
        <dbReference type="Proteomes" id="UP000605259"/>
    </source>
</evidence>
<name>A0A917AI15_9BACI</name>
<dbReference type="AlphaFoldDB" id="A0A917AI15"/>
<organism evidence="1 2">
    <name type="scientific">Priestia taiwanensis</name>
    <dbReference type="NCBI Taxonomy" id="1347902"/>
    <lineage>
        <taxon>Bacteria</taxon>
        <taxon>Bacillati</taxon>
        <taxon>Bacillota</taxon>
        <taxon>Bacilli</taxon>
        <taxon>Bacillales</taxon>
        <taxon>Bacillaceae</taxon>
        <taxon>Priestia</taxon>
    </lineage>
</organism>
<dbReference type="InterPro" id="IPR024962">
    <property type="entry name" value="YukD-like"/>
</dbReference>
<dbReference type="SUPFAM" id="SSF54236">
    <property type="entry name" value="Ubiquitin-like"/>
    <property type="match status" value="1"/>
</dbReference>
<reference evidence="1" key="2">
    <citation type="submission" date="2020-09" db="EMBL/GenBank/DDBJ databases">
        <authorList>
            <person name="Sun Q."/>
            <person name="Zhou Y."/>
        </authorList>
    </citation>
    <scope>NUCLEOTIDE SEQUENCE</scope>
    <source>
        <strain evidence="1">CGMCC 1.12698</strain>
    </source>
</reference>
<reference evidence="1" key="1">
    <citation type="journal article" date="2014" name="Int. J. Syst. Evol. Microbiol.">
        <title>Complete genome sequence of Corynebacterium casei LMG S-19264T (=DSM 44701T), isolated from a smear-ripened cheese.</title>
        <authorList>
            <consortium name="US DOE Joint Genome Institute (JGI-PGF)"/>
            <person name="Walter F."/>
            <person name="Albersmeier A."/>
            <person name="Kalinowski J."/>
            <person name="Ruckert C."/>
        </authorList>
    </citation>
    <scope>NUCLEOTIDE SEQUENCE</scope>
    <source>
        <strain evidence="1">CGMCC 1.12698</strain>
    </source>
</reference>
<sequence>MNNRTHTSITMDFRNWGGHFYDLHVPNHQPVKYLLTNLAQTLGLTCPNETTYAMKVVNKGIILLNDDKMMDFNITEGDLIQVL</sequence>
<dbReference type="Proteomes" id="UP000605259">
    <property type="component" value="Unassembled WGS sequence"/>
</dbReference>
<evidence type="ECO:0008006" key="3">
    <source>
        <dbReference type="Google" id="ProtNLM"/>
    </source>
</evidence>
<evidence type="ECO:0000313" key="1">
    <source>
        <dbReference type="EMBL" id="GGE55252.1"/>
    </source>
</evidence>